<feature type="repeat" description="TPR" evidence="9">
    <location>
        <begin position="104"/>
        <end position="137"/>
    </location>
</feature>
<dbReference type="InterPro" id="IPR011990">
    <property type="entry name" value="TPR-like_helical_dom_sf"/>
</dbReference>
<feature type="compositionally biased region" description="Acidic residues" evidence="10">
    <location>
        <begin position="814"/>
        <end position="826"/>
    </location>
</feature>
<dbReference type="PROSITE" id="PS50005">
    <property type="entry name" value="TPR"/>
    <property type="match status" value="8"/>
</dbReference>
<dbReference type="Gene3D" id="1.25.40.10">
    <property type="entry name" value="Tetratricopeptide repeat domain"/>
    <property type="match status" value="3"/>
</dbReference>
<keyword evidence="5" id="KW-0805">Transcription regulation</keyword>
<gene>
    <name evidence="11" type="ORF">INT44_007990</name>
</gene>
<feature type="compositionally biased region" description="Basic and acidic residues" evidence="10">
    <location>
        <begin position="683"/>
        <end position="718"/>
    </location>
</feature>
<feature type="compositionally biased region" description="Low complexity" evidence="10">
    <location>
        <begin position="785"/>
        <end position="805"/>
    </location>
</feature>
<feature type="compositionally biased region" description="Low complexity" evidence="10">
    <location>
        <begin position="401"/>
        <end position="412"/>
    </location>
</feature>
<feature type="repeat" description="TPR" evidence="9">
    <location>
        <begin position="70"/>
        <end position="103"/>
    </location>
</feature>
<dbReference type="GO" id="GO:0031490">
    <property type="term" value="F:chromatin DNA binding"/>
    <property type="evidence" value="ECO:0007669"/>
    <property type="project" value="TreeGrafter"/>
</dbReference>
<dbReference type="Pfam" id="PF13181">
    <property type="entry name" value="TPR_8"/>
    <property type="match status" value="1"/>
</dbReference>
<dbReference type="GO" id="GO:0010468">
    <property type="term" value="P:regulation of gene expression"/>
    <property type="evidence" value="ECO:0007669"/>
    <property type="project" value="TreeGrafter"/>
</dbReference>
<evidence type="ECO:0000256" key="8">
    <source>
        <dbReference type="ARBA" id="ARBA00061082"/>
    </source>
</evidence>
<organism evidence="11 12">
    <name type="scientific">Umbelopsis vinacea</name>
    <dbReference type="NCBI Taxonomy" id="44442"/>
    <lineage>
        <taxon>Eukaryota</taxon>
        <taxon>Fungi</taxon>
        <taxon>Fungi incertae sedis</taxon>
        <taxon>Mucoromycota</taxon>
        <taxon>Mucoromycotina</taxon>
        <taxon>Umbelopsidomycetes</taxon>
        <taxon>Umbelopsidales</taxon>
        <taxon>Umbelopsidaceae</taxon>
        <taxon>Umbelopsis</taxon>
    </lineage>
</organism>
<proteinExistence type="inferred from homology"/>
<evidence type="ECO:0000256" key="5">
    <source>
        <dbReference type="ARBA" id="ARBA00023015"/>
    </source>
</evidence>
<feature type="region of interest" description="Disordered" evidence="10">
    <location>
        <begin position="401"/>
        <end position="907"/>
    </location>
</feature>
<evidence type="ECO:0000256" key="3">
    <source>
        <dbReference type="ARBA" id="ARBA00022737"/>
    </source>
</evidence>
<evidence type="ECO:0000256" key="7">
    <source>
        <dbReference type="ARBA" id="ARBA00023242"/>
    </source>
</evidence>
<dbReference type="GO" id="GO:0000978">
    <property type="term" value="F:RNA polymerase II cis-regulatory region sequence-specific DNA binding"/>
    <property type="evidence" value="ECO:0007669"/>
    <property type="project" value="TreeGrafter"/>
</dbReference>
<evidence type="ECO:0000256" key="10">
    <source>
        <dbReference type="SAM" id="MobiDB-lite"/>
    </source>
</evidence>
<dbReference type="GO" id="GO:0017053">
    <property type="term" value="C:transcription repressor complex"/>
    <property type="evidence" value="ECO:0007669"/>
    <property type="project" value="UniProtKB-ARBA"/>
</dbReference>
<reference evidence="11" key="1">
    <citation type="submission" date="2020-12" db="EMBL/GenBank/DDBJ databases">
        <title>Metabolic potential, ecology and presence of endohyphal bacteria is reflected in genomic diversity of Mucoromycotina.</title>
        <authorList>
            <person name="Muszewska A."/>
            <person name="Okrasinska A."/>
            <person name="Steczkiewicz K."/>
            <person name="Drgas O."/>
            <person name="Orlowska M."/>
            <person name="Perlinska-Lenart U."/>
            <person name="Aleksandrzak-Piekarczyk T."/>
            <person name="Szatraj K."/>
            <person name="Zielenkiewicz U."/>
            <person name="Pilsyk S."/>
            <person name="Malc E."/>
            <person name="Mieczkowski P."/>
            <person name="Kruszewska J.S."/>
            <person name="Biernat P."/>
            <person name="Pawlowska J."/>
        </authorList>
    </citation>
    <scope>NUCLEOTIDE SEQUENCE</scope>
    <source>
        <strain evidence="11">WA0000051536</strain>
    </source>
</reference>
<feature type="compositionally biased region" description="Polar residues" evidence="10">
    <location>
        <begin position="655"/>
        <end position="668"/>
    </location>
</feature>
<dbReference type="OrthoDB" id="418911at2759"/>
<feature type="compositionally biased region" description="Polar residues" evidence="10">
    <location>
        <begin position="417"/>
        <end position="441"/>
    </location>
</feature>
<keyword evidence="7" id="KW-0539">Nucleus</keyword>
<feature type="repeat" description="TPR" evidence="9">
    <location>
        <begin position="140"/>
        <end position="173"/>
    </location>
</feature>
<feature type="compositionally biased region" description="Pro residues" evidence="10">
    <location>
        <begin position="553"/>
        <end position="565"/>
    </location>
</feature>
<accession>A0A8H7PNH6</accession>
<dbReference type="InterPro" id="IPR051630">
    <property type="entry name" value="Corepressor-Demethylase"/>
</dbReference>
<dbReference type="GO" id="GO:0005634">
    <property type="term" value="C:nucleus"/>
    <property type="evidence" value="ECO:0007669"/>
    <property type="project" value="UniProtKB-SubCell"/>
</dbReference>
<dbReference type="SMART" id="SM00028">
    <property type="entry name" value="TPR"/>
    <property type="match status" value="10"/>
</dbReference>
<sequence length="907" mass="100999">ISLFHLSSQPNHSTMSAQVGQPPHMTAVQKLAAVNEQTWLSMGALAELMTDYDRASNCYEQALRHNPYSIQALSQIASLCRGREHFQKAVEYFKRILSIQENNGEIWGALGHCYLMMDQLQEAYHAYQQALYHLPNPRDPKLWYGIGILYDRYGSLEHAEEAFSAVMKMEPKFEKANEIYFRLGIIYKQQQKYDLSLSCFRYILHSPPRPLTEIDIWFQTGHVYEQQKEYQSAKDAYERVLAENPEHAKVLQQLGWLYHQQNASFANQAMAIQYLTRSLKSDGNDAQSWYLLGRCYMAEQNYNKAYEAYQQAVYRDARNPTFWCSIGVLYYQINQYRDALDAYSRAIRLNPYISEVWYDLGTLYESCNNQVQDALDAYQRAADLDPSNPHIKQRLELLRKSQGSSAGGATAAPVPQDVNNPNQYQNGQSLNGNAFSQSQGPQGPPAGMAQYPSIANQPRGGDNRGGPPMHEFPPHESAGGPPRDLPMPGGGGGGRRSSPGPYGQHPSSSPRDDVRIADIGGGRAPTPSERTQMNPIHEGPNSGRMHPHSAPSQPSPLPKRQPPPHSTKGRDDMRSPIPPHQGVSIESSRNTPPGALARPPSRGPSPHTSHYSSPRQHHATPDHHPMHHEQMMNNSRRSSDPYEHEGIFHRVPPKSSHSTPHTQHSENNGFHPVEQRSSPATVKQEDEPRGGGFRRSPENHAPPVEKKAPVEERPSSRDVDEDYDETAADTLMSIAQTGGGRKRSLDRHDEVANVDSDSKRPKAAEPVEEDEKPQEEPQQQREPESQQVVSEVVESSSVVVAEQQPEAPPPTEEPAQEEDPEDESMEEAPAAEQQPPVEESPKEDHHPVEPKPSSPPSEQPDAAEDGEADPEKEEGETDAAEPAKDDAAELSEPEAGEVTPSPEATTA</sequence>
<evidence type="ECO:0000256" key="1">
    <source>
        <dbReference type="ARBA" id="ARBA00004123"/>
    </source>
</evidence>
<dbReference type="Proteomes" id="UP000612746">
    <property type="component" value="Unassembled WGS sequence"/>
</dbReference>
<feature type="repeat" description="TPR" evidence="9">
    <location>
        <begin position="177"/>
        <end position="210"/>
    </location>
</feature>
<dbReference type="InterPro" id="IPR019734">
    <property type="entry name" value="TPR_rpt"/>
</dbReference>
<name>A0A8H7PNH6_9FUNG</name>
<evidence type="ECO:0008006" key="13">
    <source>
        <dbReference type="Google" id="ProtNLM"/>
    </source>
</evidence>
<feature type="compositionally biased region" description="Basic and acidic residues" evidence="10">
    <location>
        <begin position="637"/>
        <end position="648"/>
    </location>
</feature>
<evidence type="ECO:0000256" key="2">
    <source>
        <dbReference type="ARBA" id="ARBA00022491"/>
    </source>
</evidence>
<evidence type="ECO:0000313" key="12">
    <source>
        <dbReference type="Proteomes" id="UP000612746"/>
    </source>
</evidence>
<dbReference type="PROSITE" id="PS50293">
    <property type="entry name" value="TPR_REGION"/>
    <property type="match status" value="1"/>
</dbReference>
<feature type="compositionally biased region" description="Basic and acidic residues" evidence="10">
    <location>
        <begin position="774"/>
        <end position="784"/>
    </location>
</feature>
<dbReference type="Pfam" id="PF07719">
    <property type="entry name" value="TPR_2"/>
    <property type="match status" value="1"/>
</dbReference>
<feature type="repeat" description="TPR" evidence="9">
    <location>
        <begin position="286"/>
        <end position="319"/>
    </location>
</feature>
<feature type="compositionally biased region" description="Acidic residues" evidence="10">
    <location>
        <begin position="861"/>
        <end position="879"/>
    </location>
</feature>
<dbReference type="SUPFAM" id="SSF48452">
    <property type="entry name" value="TPR-like"/>
    <property type="match status" value="2"/>
</dbReference>
<evidence type="ECO:0000256" key="4">
    <source>
        <dbReference type="ARBA" id="ARBA00022803"/>
    </source>
</evidence>
<keyword evidence="6" id="KW-0804">Transcription</keyword>
<evidence type="ECO:0000256" key="6">
    <source>
        <dbReference type="ARBA" id="ARBA00023163"/>
    </source>
</evidence>
<keyword evidence="3" id="KW-0677">Repeat</keyword>
<dbReference type="PANTHER" id="PTHR14017:SF1">
    <property type="entry name" value="LD02225P"/>
    <property type="match status" value="1"/>
</dbReference>
<evidence type="ECO:0000313" key="11">
    <source>
        <dbReference type="EMBL" id="KAG2177479.1"/>
    </source>
</evidence>
<feature type="non-terminal residue" evidence="11">
    <location>
        <position position="1"/>
    </location>
</feature>
<protein>
    <recommendedName>
        <fullName evidence="13">TPR-like protein</fullName>
    </recommendedName>
</protein>
<keyword evidence="12" id="KW-1185">Reference proteome</keyword>
<keyword evidence="4 9" id="KW-0802">TPR repeat</keyword>
<feature type="compositionally biased region" description="Basic and acidic residues" evidence="10">
    <location>
        <begin position="619"/>
        <end position="630"/>
    </location>
</feature>
<dbReference type="FunFam" id="1.25.40.10:FF:000078">
    <property type="entry name" value="Transcriptional corepressor Cyc8"/>
    <property type="match status" value="1"/>
</dbReference>
<dbReference type="PANTHER" id="PTHR14017">
    <property type="entry name" value="LYSINE-SPECIFIC DEMETHYLASE"/>
    <property type="match status" value="1"/>
</dbReference>
<dbReference type="AlphaFoldDB" id="A0A8H7PNH6"/>
<feature type="repeat" description="TPR" evidence="9">
    <location>
        <begin position="214"/>
        <end position="247"/>
    </location>
</feature>
<evidence type="ECO:0000256" key="9">
    <source>
        <dbReference type="PROSITE-ProRule" id="PRU00339"/>
    </source>
</evidence>
<feature type="compositionally biased region" description="Basic and acidic residues" evidence="10">
    <location>
        <begin position="746"/>
        <end position="765"/>
    </location>
</feature>
<comment type="similarity">
    <text evidence="8">Belongs to the CYC8/SSN6 family.</text>
</comment>
<dbReference type="Pfam" id="PF13432">
    <property type="entry name" value="TPR_16"/>
    <property type="match status" value="1"/>
</dbReference>
<comment type="caution">
    <text evidence="11">The sequence shown here is derived from an EMBL/GenBank/DDBJ whole genome shotgun (WGS) entry which is preliminary data.</text>
</comment>
<dbReference type="Pfam" id="PF14559">
    <property type="entry name" value="TPR_19"/>
    <property type="match status" value="1"/>
</dbReference>
<feature type="compositionally biased region" description="Basic and acidic residues" evidence="10">
    <location>
        <begin position="839"/>
        <end position="849"/>
    </location>
</feature>
<dbReference type="EMBL" id="JAEPRA010000012">
    <property type="protein sequence ID" value="KAG2177479.1"/>
    <property type="molecule type" value="Genomic_DNA"/>
</dbReference>
<keyword evidence="2" id="KW-0678">Repressor</keyword>
<feature type="repeat" description="TPR" evidence="9">
    <location>
        <begin position="36"/>
        <end position="69"/>
    </location>
</feature>
<comment type="subcellular location">
    <subcellularLocation>
        <location evidence="1">Nucleus</location>
    </subcellularLocation>
</comment>
<dbReference type="InterPro" id="IPR013105">
    <property type="entry name" value="TPR_2"/>
</dbReference>
<feature type="repeat" description="TPR" evidence="9">
    <location>
        <begin position="320"/>
        <end position="353"/>
    </location>
</feature>
<dbReference type="FunFam" id="1.25.40.10:FF:000403">
    <property type="entry name" value="General transcriptional repressor, putative"/>
    <property type="match status" value="1"/>
</dbReference>